<dbReference type="EnsemblMetazoa" id="PPA39360.1">
    <property type="protein sequence ID" value="PPA39360.1"/>
    <property type="gene ID" value="WBGene00277729"/>
</dbReference>
<dbReference type="Proteomes" id="UP000005239">
    <property type="component" value="Unassembled WGS sequence"/>
</dbReference>
<reference evidence="2" key="1">
    <citation type="journal article" date="2008" name="Nat. Genet.">
        <title>The Pristionchus pacificus genome provides a unique perspective on nematode lifestyle and parasitism.</title>
        <authorList>
            <person name="Dieterich C."/>
            <person name="Clifton S.W."/>
            <person name="Schuster L.N."/>
            <person name="Chinwalla A."/>
            <person name="Delehaunty K."/>
            <person name="Dinkelacker I."/>
            <person name="Fulton L."/>
            <person name="Fulton R."/>
            <person name="Godfrey J."/>
            <person name="Minx P."/>
            <person name="Mitreva M."/>
            <person name="Roeseler W."/>
            <person name="Tian H."/>
            <person name="Witte H."/>
            <person name="Yang S.P."/>
            <person name="Wilson R.K."/>
            <person name="Sommer R.J."/>
        </authorList>
    </citation>
    <scope>NUCLEOTIDE SEQUENCE [LARGE SCALE GENOMIC DNA]</scope>
    <source>
        <strain evidence="2">PS312</strain>
    </source>
</reference>
<evidence type="ECO:0000313" key="2">
    <source>
        <dbReference type="Proteomes" id="UP000005239"/>
    </source>
</evidence>
<reference evidence="1" key="2">
    <citation type="submission" date="2022-06" db="UniProtKB">
        <authorList>
            <consortium name="EnsemblMetazoa"/>
        </authorList>
    </citation>
    <scope>IDENTIFICATION</scope>
    <source>
        <strain evidence="1">PS312</strain>
    </source>
</reference>
<gene>
    <name evidence="1" type="primary">WBGene00277729</name>
</gene>
<evidence type="ECO:0000313" key="1">
    <source>
        <dbReference type="EnsemblMetazoa" id="PPA39360.1"/>
    </source>
</evidence>
<proteinExistence type="predicted"/>
<protein>
    <submittedName>
        <fullName evidence="1">Uncharacterized protein</fullName>
    </submittedName>
</protein>
<accession>A0A2A6BJJ4</accession>
<sequence length="425" mass="48973">MTRARDYYLFYFSDECSLDQQFGFLSQKQFNALKDQFALGEEKVLTWPYMPQLDYKARLISVGKYKEEIKPLHRDLVNGNKTVDDLDVPEFPPPINHMDVDDQEHDDPMEEATNDTDVVNQEGSERAEEVVDRDEKIDEEGSKALKDREIGFWRVPSWGGMKEVEIVVDGKVKLEKEIYNTCSLDSFLAILISHHRFYPHIFTKIGTDSDYEKCLRSILSGDIDQGKDDMIVQCYSKKKDMEGRYNLAGADTANLEQLLAHSSVIKMIVKCSKCGNLKTDPRWQFECSKKEPGESWDETFEKSILGQRKCKIKVDGKSCHGDKKVIHIEPKAWFVQIDVSLQKLPTSKVQEFPEEIKIGQEKFVLGGVTLHDKSYEGGHFFALIPYEDKWIIYDGDEDIKMKIATKGNTKRKKISTLFYFASSYV</sequence>
<accession>A0A8R1YU63</accession>
<organism evidence="1 2">
    <name type="scientific">Pristionchus pacificus</name>
    <name type="common">Parasitic nematode worm</name>
    <dbReference type="NCBI Taxonomy" id="54126"/>
    <lineage>
        <taxon>Eukaryota</taxon>
        <taxon>Metazoa</taxon>
        <taxon>Ecdysozoa</taxon>
        <taxon>Nematoda</taxon>
        <taxon>Chromadorea</taxon>
        <taxon>Rhabditida</taxon>
        <taxon>Rhabditina</taxon>
        <taxon>Diplogasteromorpha</taxon>
        <taxon>Diplogasteroidea</taxon>
        <taxon>Neodiplogasteridae</taxon>
        <taxon>Pristionchus</taxon>
    </lineage>
</organism>
<dbReference type="AlphaFoldDB" id="A0A2A6BJJ4"/>
<name>A0A2A6BJJ4_PRIPA</name>
<keyword evidence="2" id="KW-1185">Reference proteome</keyword>